<dbReference type="Proteomes" id="UP000054270">
    <property type="component" value="Unassembled WGS sequence"/>
</dbReference>
<reference evidence="7" key="1">
    <citation type="submission" date="2014-04" db="EMBL/GenBank/DDBJ databases">
        <title>Evolutionary Origins and Diversification of the Mycorrhizal Mutualists.</title>
        <authorList>
            <consortium name="DOE Joint Genome Institute"/>
            <consortium name="Mycorrhizal Genomics Consortium"/>
            <person name="Kohler A."/>
            <person name="Kuo A."/>
            <person name="Nagy L.G."/>
            <person name="Floudas D."/>
            <person name="Copeland A."/>
            <person name="Barry K.W."/>
            <person name="Cichocki N."/>
            <person name="Veneault-Fourrey C."/>
            <person name="LaButti K."/>
            <person name="Lindquist E.A."/>
            <person name="Lipzen A."/>
            <person name="Lundell T."/>
            <person name="Morin E."/>
            <person name="Murat C."/>
            <person name="Riley R."/>
            <person name="Ohm R."/>
            <person name="Sun H."/>
            <person name="Tunlid A."/>
            <person name="Henrissat B."/>
            <person name="Grigoriev I.V."/>
            <person name="Hibbett D.S."/>
            <person name="Martin F."/>
        </authorList>
    </citation>
    <scope>NUCLEOTIDE SEQUENCE [LARGE SCALE GENOMIC DNA]</scope>
    <source>
        <strain evidence="7">FD-334 SS-4</strain>
    </source>
</reference>
<evidence type="ECO:0000313" key="7">
    <source>
        <dbReference type="Proteomes" id="UP000054270"/>
    </source>
</evidence>
<dbReference type="GO" id="GO:0005524">
    <property type="term" value="F:ATP binding"/>
    <property type="evidence" value="ECO:0007669"/>
    <property type="project" value="UniProtKB-KW"/>
</dbReference>
<dbReference type="AlphaFoldDB" id="A0A0D2KU51"/>
<keyword evidence="7" id="KW-1185">Reference proteome</keyword>
<gene>
    <name evidence="6" type="ORF">HYPSUDRAFT_218388</name>
</gene>
<evidence type="ECO:0000256" key="3">
    <source>
        <dbReference type="ARBA" id="ARBA00022840"/>
    </source>
</evidence>
<accession>A0A0D2KU51</accession>
<keyword evidence="4" id="KW-1133">Transmembrane helix</keyword>
<keyword evidence="3" id="KW-0067">ATP-binding</keyword>
<evidence type="ECO:0000256" key="1">
    <source>
        <dbReference type="ARBA" id="ARBA00022553"/>
    </source>
</evidence>
<evidence type="ECO:0000313" key="6">
    <source>
        <dbReference type="EMBL" id="KJA18127.1"/>
    </source>
</evidence>
<keyword evidence="4" id="KW-0812">Transmembrane</keyword>
<evidence type="ECO:0000259" key="5">
    <source>
        <dbReference type="Pfam" id="PF21314"/>
    </source>
</evidence>
<dbReference type="EMBL" id="KN817593">
    <property type="protein sequence ID" value="KJA18127.1"/>
    <property type="molecule type" value="Genomic_DNA"/>
</dbReference>
<sequence>MSSSPPVSIIVDDGDVDYFTFPSGSVSPSLGNLPFSIFYGSTAQRTDPATNGTSATFVTISFNGTKVMLYGNRTSLDSAFDVHIDGAEPIVYEVSTAQGYGAFFETLPLADGAHNVTLANVIDTTVDFAVVSVNATTSLAAARPVIVDDADASVAYTGDNWTSMQSMRGGNAYEILDAQASTSALPYQQTTHLTTSPGDFFNFTFAGSALAVYGMKDFTILGSLELRFTLDGVPEDTGHAVAAGDAQFLAGLTQPNFLWYEAPADLAPGVHALGVEVLACESLPFVVDYITFLPSDPSVSSDVPSTPAGSSSKKGSIAGGVVGGIVFLALVALLFDCMRRRKRQTRTRFVYPFQHGMRPRRSAIRLDSISFPANTDLDAKLRSV</sequence>
<dbReference type="Pfam" id="PF21314">
    <property type="entry name" value="TM_ErbB1"/>
    <property type="match status" value="1"/>
</dbReference>
<keyword evidence="4" id="KW-0472">Membrane</keyword>
<name>A0A0D2KU51_HYPSF</name>
<proteinExistence type="predicted"/>
<feature type="transmembrane region" description="Helical" evidence="4">
    <location>
        <begin position="317"/>
        <end position="338"/>
    </location>
</feature>
<dbReference type="CDD" id="cd12087">
    <property type="entry name" value="TM_EGFR-like"/>
    <property type="match status" value="1"/>
</dbReference>
<keyword evidence="1" id="KW-0597">Phosphoprotein</keyword>
<organism evidence="6 7">
    <name type="scientific">Hypholoma sublateritium (strain FD-334 SS-4)</name>
    <dbReference type="NCBI Taxonomy" id="945553"/>
    <lineage>
        <taxon>Eukaryota</taxon>
        <taxon>Fungi</taxon>
        <taxon>Dikarya</taxon>
        <taxon>Basidiomycota</taxon>
        <taxon>Agaricomycotina</taxon>
        <taxon>Agaricomycetes</taxon>
        <taxon>Agaricomycetidae</taxon>
        <taxon>Agaricales</taxon>
        <taxon>Agaricineae</taxon>
        <taxon>Strophariaceae</taxon>
        <taxon>Hypholoma</taxon>
    </lineage>
</organism>
<feature type="domain" description="Epidermal growth factor receptor-like transmembrane-juxtamembrane segment" evidence="5">
    <location>
        <begin position="317"/>
        <end position="348"/>
    </location>
</feature>
<evidence type="ECO:0000256" key="4">
    <source>
        <dbReference type="SAM" id="Phobius"/>
    </source>
</evidence>
<dbReference type="InterPro" id="IPR049328">
    <property type="entry name" value="TM_ErbB1"/>
</dbReference>
<evidence type="ECO:0000256" key="2">
    <source>
        <dbReference type="ARBA" id="ARBA00022741"/>
    </source>
</evidence>
<protein>
    <recommendedName>
        <fullName evidence="5">Epidermal growth factor receptor-like transmembrane-juxtamembrane segment domain-containing protein</fullName>
    </recommendedName>
</protein>
<keyword evidence="2" id="KW-0547">Nucleotide-binding</keyword>
<dbReference type="OrthoDB" id="2756615at2759"/>
<dbReference type="Gene3D" id="2.60.120.260">
    <property type="entry name" value="Galactose-binding domain-like"/>
    <property type="match status" value="2"/>
</dbReference>